<name>A0A5C5WDB7_9BACT</name>
<dbReference type="RefSeq" id="WP_146570909.1">
    <property type="nucleotide sequence ID" value="NZ_SJPH01000001.1"/>
</dbReference>
<dbReference type="InterPro" id="IPR052029">
    <property type="entry name" value="PpiD_chaperone"/>
</dbReference>
<dbReference type="EMBL" id="SJPH01000001">
    <property type="protein sequence ID" value="TWT48664.1"/>
    <property type="molecule type" value="Genomic_DNA"/>
</dbReference>
<evidence type="ECO:0000313" key="6">
    <source>
        <dbReference type="EMBL" id="TWT48664.1"/>
    </source>
</evidence>
<feature type="compositionally biased region" description="Acidic residues" evidence="5">
    <location>
        <begin position="360"/>
        <end position="376"/>
    </location>
</feature>
<feature type="region of interest" description="Disordered" evidence="5">
    <location>
        <begin position="333"/>
        <end position="381"/>
    </location>
</feature>
<evidence type="ECO:0000256" key="3">
    <source>
        <dbReference type="ARBA" id="ARBA00023136"/>
    </source>
</evidence>
<dbReference type="SUPFAM" id="SSF109998">
    <property type="entry name" value="Triger factor/SurA peptide-binding domain-like"/>
    <property type="match status" value="1"/>
</dbReference>
<dbReference type="InterPro" id="IPR027304">
    <property type="entry name" value="Trigger_fact/SurA_dom_sf"/>
</dbReference>
<dbReference type="PANTHER" id="PTHR47529">
    <property type="entry name" value="PEPTIDYL-PROLYL CIS-TRANS ISOMERASE D"/>
    <property type="match status" value="1"/>
</dbReference>
<dbReference type="AlphaFoldDB" id="A0A5C5WDB7"/>
<accession>A0A5C5WDB7</accession>
<organism evidence="6 7">
    <name type="scientific">Botrimarina hoheduenensis</name>
    <dbReference type="NCBI Taxonomy" id="2528000"/>
    <lineage>
        <taxon>Bacteria</taxon>
        <taxon>Pseudomonadati</taxon>
        <taxon>Planctomycetota</taxon>
        <taxon>Planctomycetia</taxon>
        <taxon>Pirellulales</taxon>
        <taxon>Lacipirellulaceae</taxon>
        <taxon>Botrimarina</taxon>
    </lineage>
</organism>
<evidence type="ECO:0000256" key="2">
    <source>
        <dbReference type="ARBA" id="ARBA00022475"/>
    </source>
</evidence>
<reference evidence="6 7" key="1">
    <citation type="submission" date="2019-02" db="EMBL/GenBank/DDBJ databases">
        <title>Deep-cultivation of Planctomycetes and their phenomic and genomic characterization uncovers novel biology.</title>
        <authorList>
            <person name="Wiegand S."/>
            <person name="Jogler M."/>
            <person name="Boedeker C."/>
            <person name="Pinto D."/>
            <person name="Vollmers J."/>
            <person name="Rivas-Marin E."/>
            <person name="Kohn T."/>
            <person name="Peeters S.H."/>
            <person name="Heuer A."/>
            <person name="Rast P."/>
            <person name="Oberbeckmann S."/>
            <person name="Bunk B."/>
            <person name="Jeske O."/>
            <person name="Meyerdierks A."/>
            <person name="Storesund J.E."/>
            <person name="Kallscheuer N."/>
            <person name="Luecker S."/>
            <person name="Lage O.M."/>
            <person name="Pohl T."/>
            <person name="Merkel B.J."/>
            <person name="Hornburger P."/>
            <person name="Mueller R.-W."/>
            <person name="Bruemmer F."/>
            <person name="Labrenz M."/>
            <person name="Spormann A.M."/>
            <person name="Op Den Camp H."/>
            <person name="Overmann J."/>
            <person name="Amann R."/>
            <person name="Jetten M.S.M."/>
            <person name="Mascher T."/>
            <person name="Medema M.H."/>
            <person name="Devos D.P."/>
            <person name="Kaster A.-K."/>
            <person name="Ovreas L."/>
            <person name="Rohde M."/>
            <person name="Galperin M.Y."/>
            <person name="Jogler C."/>
        </authorList>
    </citation>
    <scope>NUCLEOTIDE SEQUENCE [LARGE SCALE GENOMIC DNA]</scope>
    <source>
        <strain evidence="6 7">Pla111</strain>
    </source>
</reference>
<gene>
    <name evidence="6" type="ORF">Pla111_04390</name>
</gene>
<dbReference type="PANTHER" id="PTHR47529:SF1">
    <property type="entry name" value="PERIPLASMIC CHAPERONE PPID"/>
    <property type="match status" value="1"/>
</dbReference>
<evidence type="ECO:0000313" key="7">
    <source>
        <dbReference type="Proteomes" id="UP000318995"/>
    </source>
</evidence>
<proteinExistence type="predicted"/>
<keyword evidence="3" id="KW-0472">Membrane</keyword>
<protein>
    <recommendedName>
        <fullName evidence="8">Periplasmic folding chaperone</fullName>
    </recommendedName>
</protein>
<comment type="caution">
    <text evidence="6">The sequence shown here is derived from an EMBL/GenBank/DDBJ whole genome shotgun (WGS) entry which is preliminary data.</text>
</comment>
<keyword evidence="2" id="KW-1003">Cell membrane</keyword>
<keyword evidence="7" id="KW-1185">Reference proteome</keyword>
<evidence type="ECO:0000256" key="1">
    <source>
        <dbReference type="ARBA" id="ARBA00004236"/>
    </source>
</evidence>
<comment type="subcellular location">
    <subcellularLocation>
        <location evidence="1">Cell membrane</location>
    </subcellularLocation>
</comment>
<dbReference type="OrthoDB" id="225509at2"/>
<evidence type="ECO:0000256" key="4">
    <source>
        <dbReference type="ARBA" id="ARBA00023186"/>
    </source>
</evidence>
<dbReference type="Proteomes" id="UP000318995">
    <property type="component" value="Unassembled WGS sequence"/>
</dbReference>
<sequence>MATPFTVFRKYTGVLMAFLCVLLMISFIVADALPSWTQGGGGGASGGGKVVAKWRGGSITELQLTDALVHRGVLETFQNRLIGLGFQSAQSAGVEDLPLRVLPLSLPTTREGGVERDVVRTKIFAQRAREAGMMVSDETVSEFLQALGRDRVSIEQMRTLIGGMQMQKGRRATTAFLFDLVREALLERSYVDSHRYLFNTVLPAEQWDDWLKVNGRIELEAAPIEAADFVSEVADPTEEQLTEFFALYQDREPSPDFLRDYGGIELPSPAPGFSTPERVRIEYVVAKFSDYVAKAEPEVTEEEIAEFYEQNKERFISADATLFGDDSVFEDETDDVEASDAASTDQTDSDETAADKEAASTEEEEEEEEEEPSDDTDAAKDTNVYQSLDEVRDEIRTVIAQAQASEAIGKLMEELRIELNDEYNKYFDAVLDAEDAKQKPPTAPESLTNLDGVAERLGLERGSLAPASLLELRETTLGKAINVSQAAGQGIPLWAMAFREGIMDRYEPAIAFDPAERNRILFLITERLPRKTPTLDEVRDEVVAAWKRQQAADLALKRAEEVAAKAEKAGQTLTEYFADDDTVTPFRTEPISFLTIGSVSRETGEVRLQLSQPESLVAAGPELLQAAFDLPAGKVGAALNHDRTIAYVLRVAANIGSPEELRSEFLRDGVAWYGAPSTRTARRVRAELTLFENLLSDADLEWFRDTDRQ</sequence>
<evidence type="ECO:0008006" key="8">
    <source>
        <dbReference type="Google" id="ProtNLM"/>
    </source>
</evidence>
<keyword evidence="4" id="KW-0143">Chaperone</keyword>
<dbReference type="GO" id="GO:0005886">
    <property type="term" value="C:plasma membrane"/>
    <property type="evidence" value="ECO:0007669"/>
    <property type="project" value="UniProtKB-SubCell"/>
</dbReference>
<evidence type="ECO:0000256" key="5">
    <source>
        <dbReference type="SAM" id="MobiDB-lite"/>
    </source>
</evidence>